<dbReference type="AlphaFoldDB" id="A0A8J3WEJ6"/>
<proteinExistence type="predicted"/>
<keyword evidence="2" id="KW-1185">Reference proteome</keyword>
<organism evidence="1 2">
    <name type="scientific">Planobispora rosea</name>
    <dbReference type="NCBI Taxonomy" id="35762"/>
    <lineage>
        <taxon>Bacteria</taxon>
        <taxon>Bacillati</taxon>
        <taxon>Actinomycetota</taxon>
        <taxon>Actinomycetes</taxon>
        <taxon>Streptosporangiales</taxon>
        <taxon>Streptosporangiaceae</taxon>
        <taxon>Planobispora</taxon>
    </lineage>
</organism>
<gene>
    <name evidence="1" type="ORF">Pro02_48730</name>
</gene>
<dbReference type="RefSeq" id="WP_189243035.1">
    <property type="nucleotide sequence ID" value="NZ_BMQP01000026.1"/>
</dbReference>
<name>A0A8J3WEJ6_PLARO</name>
<protein>
    <submittedName>
        <fullName evidence="1">Uncharacterized protein</fullName>
    </submittedName>
</protein>
<reference evidence="1" key="1">
    <citation type="submission" date="2021-01" db="EMBL/GenBank/DDBJ databases">
        <title>Whole genome shotgun sequence of Planobispora rosea NBRC 15558.</title>
        <authorList>
            <person name="Komaki H."/>
            <person name="Tamura T."/>
        </authorList>
    </citation>
    <scope>NUCLEOTIDE SEQUENCE</scope>
    <source>
        <strain evidence="1">NBRC 15558</strain>
    </source>
</reference>
<dbReference type="Proteomes" id="UP000655044">
    <property type="component" value="Unassembled WGS sequence"/>
</dbReference>
<evidence type="ECO:0000313" key="1">
    <source>
        <dbReference type="EMBL" id="GIH86465.1"/>
    </source>
</evidence>
<evidence type="ECO:0000313" key="2">
    <source>
        <dbReference type="Proteomes" id="UP000655044"/>
    </source>
</evidence>
<comment type="caution">
    <text evidence="1">The sequence shown here is derived from an EMBL/GenBank/DDBJ whole genome shotgun (WGS) entry which is preliminary data.</text>
</comment>
<dbReference type="EMBL" id="BOOI01000046">
    <property type="protein sequence ID" value="GIH86465.1"/>
    <property type="molecule type" value="Genomic_DNA"/>
</dbReference>
<accession>A0A8J3WEJ6</accession>
<sequence>MSSVPIPKRLSGCPVQGGLAVPAVAAHHRGGRALFGINHPGHVNTFVLGKQCGVCGQPLSRRPGGKYALLLRPVDFTRGYSSEPALHPADCASYARRACPLLNGDMTRYRATPRDLEAERCGDPACDCRLWTNSAESHARADAEAPTFYLAIYRQEDYRPYWGQRRGHHDVLCGVTVTGITPLSVQRITHAELSPFDIARVLLLNLPLK</sequence>